<evidence type="ECO:0000259" key="3">
    <source>
        <dbReference type="Pfam" id="PF25607"/>
    </source>
</evidence>
<dbReference type="Proteomes" id="UP000502699">
    <property type="component" value="Chromosome"/>
</dbReference>
<organism evidence="4 5">
    <name type="scientific">Caldichromatium japonicum</name>
    <dbReference type="NCBI Taxonomy" id="2699430"/>
    <lineage>
        <taxon>Bacteria</taxon>
        <taxon>Pseudomonadati</taxon>
        <taxon>Pseudomonadota</taxon>
        <taxon>Gammaproteobacteria</taxon>
        <taxon>Chromatiales</taxon>
        <taxon>Chromatiaceae</taxon>
        <taxon>Caldichromatium</taxon>
    </lineage>
</organism>
<feature type="region of interest" description="Disordered" evidence="1">
    <location>
        <begin position="504"/>
        <end position="541"/>
    </location>
</feature>
<evidence type="ECO:0000313" key="4">
    <source>
        <dbReference type="EMBL" id="QIK39170.1"/>
    </source>
</evidence>
<reference evidence="5" key="1">
    <citation type="submission" date="2020-01" db="EMBL/GenBank/DDBJ databases">
        <title>Caldichromatium gen. nov., sp. nov., a thermophilic purple sulfur bacterium member of the family Chromatiaceae isolated from Nakabusa hot spring, Japan.</title>
        <authorList>
            <person name="Saini M.K."/>
            <person name="Hanada S."/>
            <person name="Tank M."/>
        </authorList>
    </citation>
    <scope>NUCLEOTIDE SEQUENCE [LARGE SCALE GENOMIC DNA]</scope>
    <source>
        <strain evidence="5">No.7</strain>
    </source>
</reference>
<dbReference type="InterPro" id="IPR025738">
    <property type="entry name" value="BatD"/>
</dbReference>
<dbReference type="KEGG" id="cjap:GWK36_08885"/>
<feature type="region of interest" description="Disordered" evidence="1">
    <location>
        <begin position="623"/>
        <end position="645"/>
    </location>
</feature>
<gene>
    <name evidence="4" type="ORF">GWK36_08885</name>
</gene>
<dbReference type="Pfam" id="PF13584">
    <property type="entry name" value="BatD"/>
    <property type="match status" value="2"/>
</dbReference>
<dbReference type="InterPro" id="IPR057699">
    <property type="entry name" value="DUF7939"/>
</dbReference>
<evidence type="ECO:0000256" key="2">
    <source>
        <dbReference type="SAM" id="Phobius"/>
    </source>
</evidence>
<dbReference type="PANTHER" id="PTHR40940">
    <property type="entry name" value="PROTEIN BATD-RELATED"/>
    <property type="match status" value="1"/>
</dbReference>
<dbReference type="Pfam" id="PF25607">
    <property type="entry name" value="DUF7939"/>
    <property type="match status" value="1"/>
</dbReference>
<feature type="domain" description="DUF7939" evidence="3">
    <location>
        <begin position="540"/>
        <end position="620"/>
    </location>
</feature>
<keyword evidence="2" id="KW-0472">Membrane</keyword>
<protein>
    <submittedName>
        <fullName evidence="4">Protein BatD</fullName>
    </submittedName>
</protein>
<name>A0A6G7VGZ5_9GAMM</name>
<feature type="compositionally biased region" description="Polar residues" evidence="1">
    <location>
        <begin position="428"/>
        <end position="437"/>
    </location>
</feature>
<sequence length="645" mass="70949">MEPRARGEIQLGFARQDLRCSGRDARALARYALHILLVWLIAGTAWAGGLSVQVDRQRLARDEVLELILSAEGEVRAEPDFGPLKQDFELLGQTQSEVTKIINGRISHRNQWRLRLAPKRAGHLTIPPIQVGREQGPSIAIEVTERTLKGLPSIQTQGEPAPLFVTAEVETTQPYVQQPIEYRARVYYRQPPQRATLSEPEAEGALIQRLGEDRAYDETYRGQGYRVIERRYRMIPQRSGELRIRSPRLEAVVADPNQTALPDLDRLFGQLVPDLSALAPPGRRVVERAEDLVLAVRPRPLGATGHWLPATSVQLNEEWTPQPSSLRLGEPITRTLTLTAEGTTAAQLPDLELGAIPGLQVYPDRPQAEDLAQGSRPAAVKTFRFALVPTQPGTLTLPEIRVPWWDTQDDRARAVVIPARTLQVVGPSPTSGQSAGVQTGGKAGQQAEDRAQAQYADAQSRDTETHPARQSALGGIWPWVSLLLGLGWLATLWVWQRERRKSRGPQVASSHGPQGASSQTNQAGGALRTPQSATAEQEARKARSAIHTACLANDPRATRAALLAWGRLHWPDAPPVGLDALAERLGNPELRPLLRAIDGAIYAPPGQEWEGSSAWERLAPYLGMPAEQDHEPDSPLPRLYPESGR</sequence>
<keyword evidence="2" id="KW-1133">Transmembrane helix</keyword>
<keyword evidence="2" id="KW-0812">Transmembrane</keyword>
<dbReference type="EMBL" id="CP048029">
    <property type="protein sequence ID" value="QIK39170.1"/>
    <property type="molecule type" value="Genomic_DNA"/>
</dbReference>
<keyword evidence="5" id="KW-1185">Reference proteome</keyword>
<feature type="transmembrane region" description="Helical" evidence="2">
    <location>
        <begin position="476"/>
        <end position="495"/>
    </location>
</feature>
<evidence type="ECO:0000256" key="1">
    <source>
        <dbReference type="SAM" id="MobiDB-lite"/>
    </source>
</evidence>
<feature type="compositionally biased region" description="Polar residues" evidence="1">
    <location>
        <begin position="507"/>
        <end position="535"/>
    </location>
</feature>
<proteinExistence type="predicted"/>
<dbReference type="PANTHER" id="PTHR40940:SF1">
    <property type="entry name" value="PROTEIN BATD"/>
    <property type="match status" value="1"/>
</dbReference>
<feature type="region of interest" description="Disordered" evidence="1">
    <location>
        <begin position="424"/>
        <end position="470"/>
    </location>
</feature>
<accession>A0A6G7VGZ5</accession>
<dbReference type="AlphaFoldDB" id="A0A6G7VGZ5"/>
<evidence type="ECO:0000313" key="5">
    <source>
        <dbReference type="Proteomes" id="UP000502699"/>
    </source>
</evidence>
<feature type="transmembrane region" description="Helical" evidence="2">
    <location>
        <begin position="31"/>
        <end position="52"/>
    </location>
</feature>